<name>A0AA38U4I7_9ASTR</name>
<reference evidence="2" key="1">
    <citation type="submission" date="2023-03" db="EMBL/GenBank/DDBJ databases">
        <title>Chromosome-scale reference genome and RAD-based genetic map of yellow starthistle (Centaurea solstitialis) reveal putative structural variation and QTLs associated with invader traits.</title>
        <authorList>
            <person name="Reatini B."/>
            <person name="Cang F.A."/>
            <person name="Jiang Q."/>
            <person name="Mckibben M.T.W."/>
            <person name="Barker M.S."/>
            <person name="Rieseberg L.H."/>
            <person name="Dlugosch K.M."/>
        </authorList>
    </citation>
    <scope>NUCLEOTIDE SEQUENCE</scope>
    <source>
        <strain evidence="2">CAN-66</strain>
        <tissue evidence="2">Leaf</tissue>
    </source>
</reference>
<evidence type="ECO:0000313" key="3">
    <source>
        <dbReference type="Proteomes" id="UP001172457"/>
    </source>
</evidence>
<evidence type="ECO:0000256" key="1">
    <source>
        <dbReference type="SAM" id="MobiDB-lite"/>
    </source>
</evidence>
<evidence type="ECO:0000313" key="2">
    <source>
        <dbReference type="EMBL" id="KAJ9562328.1"/>
    </source>
</evidence>
<accession>A0AA38U4I7</accession>
<dbReference type="Proteomes" id="UP001172457">
    <property type="component" value="Chromosome 2"/>
</dbReference>
<dbReference type="AlphaFoldDB" id="A0AA38U4I7"/>
<dbReference type="EMBL" id="JARYMX010000002">
    <property type="protein sequence ID" value="KAJ9562328.1"/>
    <property type="molecule type" value="Genomic_DNA"/>
</dbReference>
<proteinExistence type="predicted"/>
<gene>
    <name evidence="2" type="ORF">OSB04_007488</name>
</gene>
<comment type="caution">
    <text evidence="2">The sequence shown here is derived from an EMBL/GenBank/DDBJ whole genome shotgun (WGS) entry which is preliminary data.</text>
</comment>
<sequence length="215" mass="23765">MAAIARGHGGDAGVILHQAQEGYPQHASRAMHLITTEKNDCPSRLTCQISRPINLSADRYKDRKAKQKKHFLDNGGYDDIQKARKHPLPSVKKDVWEETIDHFLDPKYRNRAKKSAANRAKARVPSLHGSSSYVSTREIRRHGNCTRNRGSDGDGDGGTTGMNMDCLKINDEDICLVDSGSTHTVLKKNRCFSYLTTQKANISTTSGVVNIIGGF</sequence>
<organism evidence="2 3">
    <name type="scientific">Centaurea solstitialis</name>
    <name type="common">yellow star-thistle</name>
    <dbReference type="NCBI Taxonomy" id="347529"/>
    <lineage>
        <taxon>Eukaryota</taxon>
        <taxon>Viridiplantae</taxon>
        <taxon>Streptophyta</taxon>
        <taxon>Embryophyta</taxon>
        <taxon>Tracheophyta</taxon>
        <taxon>Spermatophyta</taxon>
        <taxon>Magnoliopsida</taxon>
        <taxon>eudicotyledons</taxon>
        <taxon>Gunneridae</taxon>
        <taxon>Pentapetalae</taxon>
        <taxon>asterids</taxon>
        <taxon>campanulids</taxon>
        <taxon>Asterales</taxon>
        <taxon>Asteraceae</taxon>
        <taxon>Carduoideae</taxon>
        <taxon>Cardueae</taxon>
        <taxon>Centaureinae</taxon>
        <taxon>Centaurea</taxon>
    </lineage>
</organism>
<keyword evidence="3" id="KW-1185">Reference proteome</keyword>
<feature type="region of interest" description="Disordered" evidence="1">
    <location>
        <begin position="116"/>
        <end position="135"/>
    </location>
</feature>
<protein>
    <submittedName>
        <fullName evidence="2">Uncharacterized protein</fullName>
    </submittedName>
</protein>